<feature type="domain" description="HAT C-terminal dimerisation" evidence="1">
    <location>
        <begin position="2"/>
        <end position="60"/>
    </location>
</feature>
<dbReference type="OrthoDB" id="1721065at2759"/>
<dbReference type="SUPFAM" id="SSF53098">
    <property type="entry name" value="Ribonuclease H-like"/>
    <property type="match status" value="1"/>
</dbReference>
<dbReference type="PANTHER" id="PTHR23272:SF161">
    <property type="entry name" value="ZINC FINGER BED DOMAIN-CONTAINING PROTEIN RICESLEEPER 1-LIKE"/>
    <property type="match status" value="1"/>
</dbReference>
<organism evidence="2 3">
    <name type="scientific">Phtheirospermum japonicum</name>
    <dbReference type="NCBI Taxonomy" id="374723"/>
    <lineage>
        <taxon>Eukaryota</taxon>
        <taxon>Viridiplantae</taxon>
        <taxon>Streptophyta</taxon>
        <taxon>Embryophyta</taxon>
        <taxon>Tracheophyta</taxon>
        <taxon>Spermatophyta</taxon>
        <taxon>Magnoliopsida</taxon>
        <taxon>eudicotyledons</taxon>
        <taxon>Gunneridae</taxon>
        <taxon>Pentapetalae</taxon>
        <taxon>asterids</taxon>
        <taxon>lamiids</taxon>
        <taxon>Lamiales</taxon>
        <taxon>Orobanchaceae</taxon>
        <taxon>Orobanchaceae incertae sedis</taxon>
        <taxon>Phtheirospermum</taxon>
    </lineage>
</organism>
<feature type="non-terminal residue" evidence="2">
    <location>
        <position position="1"/>
    </location>
</feature>
<accession>A0A830BD70</accession>
<keyword evidence="3" id="KW-1185">Reference proteome</keyword>
<dbReference type="PANTHER" id="PTHR23272">
    <property type="entry name" value="BED FINGER-RELATED"/>
    <property type="match status" value="1"/>
</dbReference>
<dbReference type="AlphaFoldDB" id="A0A830BD70"/>
<dbReference type="Pfam" id="PF05699">
    <property type="entry name" value="Dimer_Tnp_hAT"/>
    <property type="match status" value="1"/>
</dbReference>
<comment type="caution">
    <text evidence="2">The sequence shown here is derived from an EMBL/GenBank/DDBJ whole genome shotgun (WGS) entry which is preliminary data.</text>
</comment>
<dbReference type="EMBL" id="BMAC01000099">
    <property type="protein sequence ID" value="GFP85067.1"/>
    <property type="molecule type" value="Genomic_DNA"/>
</dbReference>
<dbReference type="Proteomes" id="UP000653305">
    <property type="component" value="Unassembled WGS sequence"/>
</dbReference>
<sequence>LWWKVNSVSYLNLSCVARNALAIQSSIINSESAFTEGHLLDRFRSSLTPTITEVLICYQNCLRSSKASNEIEERYGKFVDRYSFYKYV</sequence>
<dbReference type="InterPro" id="IPR012337">
    <property type="entry name" value="RNaseH-like_sf"/>
</dbReference>
<protein>
    <submittedName>
        <fullName evidence="2">Zinc finger bed domain-containing protein ricesleeper 2</fullName>
    </submittedName>
</protein>
<evidence type="ECO:0000313" key="3">
    <source>
        <dbReference type="Proteomes" id="UP000653305"/>
    </source>
</evidence>
<dbReference type="InterPro" id="IPR008906">
    <property type="entry name" value="HATC_C_dom"/>
</dbReference>
<evidence type="ECO:0000313" key="2">
    <source>
        <dbReference type="EMBL" id="GFP85067.1"/>
    </source>
</evidence>
<evidence type="ECO:0000259" key="1">
    <source>
        <dbReference type="Pfam" id="PF05699"/>
    </source>
</evidence>
<reference evidence="2" key="1">
    <citation type="submission" date="2020-07" db="EMBL/GenBank/DDBJ databases">
        <title>Ethylene signaling mediates host invasion by parasitic plants.</title>
        <authorList>
            <person name="Yoshida S."/>
        </authorList>
    </citation>
    <scope>NUCLEOTIDE SEQUENCE</scope>
    <source>
        <strain evidence="2">Okayama</strain>
    </source>
</reference>
<proteinExistence type="predicted"/>
<dbReference type="GO" id="GO:0046983">
    <property type="term" value="F:protein dimerization activity"/>
    <property type="evidence" value="ECO:0007669"/>
    <property type="project" value="InterPro"/>
</dbReference>
<gene>
    <name evidence="2" type="ORF">PHJA_000650500</name>
</gene>
<name>A0A830BD70_9LAMI</name>